<proteinExistence type="predicted"/>
<organism evidence="1 2">
    <name type="scientific">Glacieibacterium arshaanense</name>
    <dbReference type="NCBI Taxonomy" id="2511025"/>
    <lineage>
        <taxon>Bacteria</taxon>
        <taxon>Pseudomonadati</taxon>
        <taxon>Pseudomonadota</taxon>
        <taxon>Alphaproteobacteria</taxon>
        <taxon>Sphingomonadales</taxon>
        <taxon>Sphingosinicellaceae</taxon>
        <taxon>Glacieibacterium</taxon>
    </lineage>
</organism>
<dbReference type="EMBL" id="SIHO01000001">
    <property type="protein sequence ID" value="TFU06636.1"/>
    <property type="molecule type" value="Genomic_DNA"/>
</dbReference>
<reference evidence="1 2" key="1">
    <citation type="submission" date="2019-02" db="EMBL/GenBank/DDBJ databases">
        <title>Polymorphobacter sp. isolated from the lake at the Tibet of China.</title>
        <authorList>
            <person name="Li A."/>
        </authorList>
    </citation>
    <scope>NUCLEOTIDE SEQUENCE [LARGE SCALE GENOMIC DNA]</scope>
    <source>
        <strain evidence="1 2">DJ1R-1</strain>
    </source>
</reference>
<sequence>MGLVAAAADAKEGKVQYSKHVFSPARGVICDTYGTAYCADGTGISMSWTEKYLGPKAVSAFTKMTEGGDFDGSTFVLSNGVQCRTAVNACFTQKNGNTISEAITQRIWG</sequence>
<dbReference type="AlphaFoldDB" id="A0A4Y9ESM3"/>
<name>A0A4Y9ESM3_9SPHN</name>
<accession>A0A4Y9ESM3</accession>
<dbReference type="Proteomes" id="UP000297737">
    <property type="component" value="Unassembled WGS sequence"/>
</dbReference>
<comment type="caution">
    <text evidence="1">The sequence shown here is derived from an EMBL/GenBank/DDBJ whole genome shotgun (WGS) entry which is preliminary data.</text>
</comment>
<evidence type="ECO:0000313" key="2">
    <source>
        <dbReference type="Proteomes" id="UP000297737"/>
    </source>
</evidence>
<evidence type="ECO:0000313" key="1">
    <source>
        <dbReference type="EMBL" id="TFU06636.1"/>
    </source>
</evidence>
<dbReference type="OrthoDB" id="5815745at2"/>
<dbReference type="InterPro" id="IPR008617">
    <property type="entry name" value="Uncharacterised_YcgJ"/>
</dbReference>
<dbReference type="Pfam" id="PF05666">
    <property type="entry name" value="YcgJ"/>
    <property type="match status" value="1"/>
</dbReference>
<protein>
    <submittedName>
        <fullName evidence="1">Uncharacterized protein</fullName>
    </submittedName>
</protein>
<gene>
    <name evidence="1" type="ORF">EUV02_03755</name>
</gene>
<keyword evidence="2" id="KW-1185">Reference proteome</keyword>